<dbReference type="InterPro" id="IPR050855">
    <property type="entry name" value="NDM-1-like"/>
</dbReference>
<evidence type="ECO:0000259" key="1">
    <source>
        <dbReference type="SMART" id="SM00849"/>
    </source>
</evidence>
<gene>
    <name evidence="2" type="ORF">SAMN05421820_10643</name>
</gene>
<name>A0A1G9YBE1_9SPHI</name>
<keyword evidence="3" id="KW-1185">Reference proteome</keyword>
<feature type="domain" description="Metallo-beta-lactamase" evidence="1">
    <location>
        <begin position="18"/>
        <end position="204"/>
    </location>
</feature>
<dbReference type="RefSeq" id="WP_074609118.1">
    <property type="nucleotide sequence ID" value="NZ_FNGY01000006.1"/>
</dbReference>
<accession>A0A1G9YBE1</accession>
<dbReference type="Gene3D" id="3.60.15.10">
    <property type="entry name" value="Ribonuclease Z/Hydroxyacylglutathione hydrolase-like"/>
    <property type="match status" value="1"/>
</dbReference>
<organism evidence="2 3">
    <name type="scientific">Pedobacter steynii</name>
    <dbReference type="NCBI Taxonomy" id="430522"/>
    <lineage>
        <taxon>Bacteria</taxon>
        <taxon>Pseudomonadati</taxon>
        <taxon>Bacteroidota</taxon>
        <taxon>Sphingobacteriia</taxon>
        <taxon>Sphingobacteriales</taxon>
        <taxon>Sphingobacteriaceae</taxon>
        <taxon>Pedobacter</taxon>
    </lineage>
</organism>
<dbReference type="SMART" id="SM00849">
    <property type="entry name" value="Lactamase_B"/>
    <property type="match status" value="1"/>
</dbReference>
<dbReference type="InterPro" id="IPR036866">
    <property type="entry name" value="RibonucZ/Hydroxyglut_hydro"/>
</dbReference>
<sequence>MKEIAKGVFQLALMPRNAINCYVVDDVLIDAGIRGSAPKILEMIKNLKVTKHVLTHAHADHQGSSSLICEKLNIPLFTSVFEKENAESGQVTAEYPDKDHFIARFQQKYWAGKGYKVSGTLKEGDDAGSFRAIETPGHSAGHLSFFREHDGVLIAGDALVNMNLLSTMVGLRLPPALFTTNKEQNIDSVKKIAALKPRIICFGHGPVLVNNGSLNRLIARLK</sequence>
<dbReference type="PANTHER" id="PTHR42951">
    <property type="entry name" value="METALLO-BETA-LACTAMASE DOMAIN-CONTAINING"/>
    <property type="match status" value="1"/>
</dbReference>
<protein>
    <submittedName>
        <fullName evidence="2">Glyoxylase, beta-lactamase superfamily II</fullName>
    </submittedName>
</protein>
<dbReference type="EMBL" id="FNGY01000006">
    <property type="protein sequence ID" value="SDN05723.1"/>
    <property type="molecule type" value="Genomic_DNA"/>
</dbReference>
<dbReference type="CDD" id="cd07721">
    <property type="entry name" value="yflN-like_MBL-fold"/>
    <property type="match status" value="1"/>
</dbReference>
<dbReference type="Proteomes" id="UP000183200">
    <property type="component" value="Unassembled WGS sequence"/>
</dbReference>
<evidence type="ECO:0000313" key="3">
    <source>
        <dbReference type="Proteomes" id="UP000183200"/>
    </source>
</evidence>
<dbReference type="PANTHER" id="PTHR42951:SF17">
    <property type="entry name" value="METALLO-BETA-LACTAMASE DOMAIN-CONTAINING PROTEIN"/>
    <property type="match status" value="1"/>
</dbReference>
<evidence type="ECO:0000313" key="2">
    <source>
        <dbReference type="EMBL" id="SDN05723.1"/>
    </source>
</evidence>
<proteinExistence type="predicted"/>
<dbReference type="OrthoDB" id="9802248at2"/>
<dbReference type="AlphaFoldDB" id="A0A1G9YBE1"/>
<dbReference type="InterPro" id="IPR001279">
    <property type="entry name" value="Metallo-B-lactamas"/>
</dbReference>
<reference evidence="3" key="1">
    <citation type="submission" date="2016-10" db="EMBL/GenBank/DDBJ databases">
        <authorList>
            <person name="Varghese N."/>
            <person name="Submissions S."/>
        </authorList>
    </citation>
    <scope>NUCLEOTIDE SEQUENCE [LARGE SCALE GENOMIC DNA]</scope>
    <source>
        <strain evidence="3">DSM 19110</strain>
    </source>
</reference>
<dbReference type="SUPFAM" id="SSF56281">
    <property type="entry name" value="Metallo-hydrolase/oxidoreductase"/>
    <property type="match status" value="1"/>
</dbReference>
<dbReference type="Pfam" id="PF00753">
    <property type="entry name" value="Lactamase_B"/>
    <property type="match status" value="1"/>
</dbReference>